<accession>A0AAV6W1E7</accession>
<evidence type="ECO:0000256" key="1">
    <source>
        <dbReference type="SAM" id="MobiDB-lite"/>
    </source>
</evidence>
<organism evidence="3 4">
    <name type="scientific">Buddleja alternifolia</name>
    <dbReference type="NCBI Taxonomy" id="168488"/>
    <lineage>
        <taxon>Eukaryota</taxon>
        <taxon>Viridiplantae</taxon>
        <taxon>Streptophyta</taxon>
        <taxon>Embryophyta</taxon>
        <taxon>Tracheophyta</taxon>
        <taxon>Spermatophyta</taxon>
        <taxon>Magnoliopsida</taxon>
        <taxon>eudicotyledons</taxon>
        <taxon>Gunneridae</taxon>
        <taxon>Pentapetalae</taxon>
        <taxon>asterids</taxon>
        <taxon>lamiids</taxon>
        <taxon>Lamiales</taxon>
        <taxon>Scrophulariaceae</taxon>
        <taxon>Buddlejeae</taxon>
        <taxon>Buddleja</taxon>
    </lineage>
</organism>
<evidence type="ECO:0000313" key="4">
    <source>
        <dbReference type="Proteomes" id="UP000826271"/>
    </source>
</evidence>
<dbReference type="Proteomes" id="UP000826271">
    <property type="component" value="Unassembled WGS sequence"/>
</dbReference>
<dbReference type="EMBL" id="WHWC01000019">
    <property type="protein sequence ID" value="KAG8363688.1"/>
    <property type="molecule type" value="Genomic_DNA"/>
</dbReference>
<proteinExistence type="predicted"/>
<evidence type="ECO:0000313" key="3">
    <source>
        <dbReference type="EMBL" id="KAG8363688.1"/>
    </source>
</evidence>
<reference evidence="3" key="1">
    <citation type="submission" date="2019-10" db="EMBL/GenBank/DDBJ databases">
        <authorList>
            <person name="Zhang R."/>
            <person name="Pan Y."/>
            <person name="Wang J."/>
            <person name="Ma R."/>
            <person name="Yu S."/>
        </authorList>
    </citation>
    <scope>NUCLEOTIDE SEQUENCE</scope>
    <source>
        <strain evidence="3">LA-IB0</strain>
        <tissue evidence="3">Leaf</tissue>
    </source>
</reference>
<dbReference type="InterPro" id="IPR025558">
    <property type="entry name" value="DUF4283"/>
</dbReference>
<gene>
    <name evidence="3" type="ORF">BUALT_Bualt19G0048400</name>
</gene>
<keyword evidence="4" id="KW-1185">Reference proteome</keyword>
<dbReference type="AlphaFoldDB" id="A0AAV6W1E7"/>
<feature type="region of interest" description="Disordered" evidence="1">
    <location>
        <begin position="1"/>
        <end position="31"/>
    </location>
</feature>
<evidence type="ECO:0000259" key="2">
    <source>
        <dbReference type="Pfam" id="PF14111"/>
    </source>
</evidence>
<feature type="compositionally biased region" description="Low complexity" evidence="1">
    <location>
        <begin position="1"/>
        <end position="21"/>
    </location>
</feature>
<sequence>MAAVSHINHIPSSSSNPPSSSTREPPDKSPAKPAYLSIKAALYFGYPKMKKGLRDLFFSKQEMADMVAPLKFALVSKFSFGVPSISRVRACFSRFGLKGLYTVAIIDFNHVLINLSSDEDYTHIWLKKEWLIDGFLMKTFKMVQGFLPVCGISYGPGTLSKKYYMRISPNIVPFAIFWGTLKKNVQ</sequence>
<feature type="domain" description="DUF4283" evidence="2">
    <location>
        <begin position="70"/>
        <end position="146"/>
    </location>
</feature>
<protein>
    <recommendedName>
        <fullName evidence="2">DUF4283 domain-containing protein</fullName>
    </recommendedName>
</protein>
<comment type="caution">
    <text evidence="3">The sequence shown here is derived from an EMBL/GenBank/DDBJ whole genome shotgun (WGS) entry which is preliminary data.</text>
</comment>
<dbReference type="Pfam" id="PF14111">
    <property type="entry name" value="DUF4283"/>
    <property type="match status" value="1"/>
</dbReference>
<name>A0AAV6W1E7_9LAMI</name>